<feature type="transmembrane region" description="Helical" evidence="7">
    <location>
        <begin position="91"/>
        <end position="113"/>
    </location>
</feature>
<dbReference type="AlphaFoldDB" id="A0A521E0D7"/>
<sequence length="276" mass="31860">MVFDFITWTVKPEIFSLGPISVRYYGLFFAIGFMLSYNLMEKMFKWEKIPLPWLEKLFIYVVVATVLGARLGHVFFYGWDYYSQHLGEILMVWKGGLASHGGAIGIVIAIMIYSKKVSKKSPIWALDRVVVPTAMTAFFIRMGNLMNSEIYGHATDLPWGFRFVDNFYEWLNGAEPILTQPSHPTQIYEALAYLALFGLLLWMYWKTNAKDRTGLIFGVFLIGTFLSRFFIEFVKHDQESFEADMALNMGQWLSIPFVLAGIYFIWKAPKAIPVKK</sequence>
<evidence type="ECO:0000256" key="6">
    <source>
        <dbReference type="ARBA" id="ARBA00023136"/>
    </source>
</evidence>
<dbReference type="NCBIfam" id="TIGR00544">
    <property type="entry name" value="lgt"/>
    <property type="match status" value="1"/>
</dbReference>
<comment type="function">
    <text evidence="7">Catalyzes the transfer of the diacylglyceryl group from phosphatidylglycerol to the sulfhydryl group of the N-terminal cysteine of a prolipoprotein, the first step in the formation of mature lipoproteins.</text>
</comment>
<evidence type="ECO:0000256" key="2">
    <source>
        <dbReference type="ARBA" id="ARBA00022475"/>
    </source>
</evidence>
<evidence type="ECO:0000256" key="4">
    <source>
        <dbReference type="ARBA" id="ARBA00022692"/>
    </source>
</evidence>
<gene>
    <name evidence="7" type="primary">lgt</name>
    <name evidence="8" type="ORF">SAMN06265379_10739</name>
</gene>
<evidence type="ECO:0000313" key="9">
    <source>
        <dbReference type="Proteomes" id="UP000319040"/>
    </source>
</evidence>
<dbReference type="PANTHER" id="PTHR30589:SF0">
    <property type="entry name" value="PHOSPHATIDYLGLYCEROL--PROLIPOPROTEIN DIACYLGLYCERYL TRANSFERASE"/>
    <property type="match status" value="1"/>
</dbReference>
<feature type="transmembrane region" description="Helical" evidence="7">
    <location>
        <begin position="57"/>
        <end position="79"/>
    </location>
</feature>
<evidence type="ECO:0000256" key="7">
    <source>
        <dbReference type="HAMAP-Rule" id="MF_01147"/>
    </source>
</evidence>
<dbReference type="GO" id="GO:0042158">
    <property type="term" value="P:lipoprotein biosynthetic process"/>
    <property type="evidence" value="ECO:0007669"/>
    <property type="project" value="UniProtKB-UniRule"/>
</dbReference>
<evidence type="ECO:0000313" key="8">
    <source>
        <dbReference type="EMBL" id="SMO76781.1"/>
    </source>
</evidence>
<dbReference type="PANTHER" id="PTHR30589">
    <property type="entry name" value="PROLIPOPROTEIN DIACYLGLYCERYL TRANSFERASE"/>
    <property type="match status" value="1"/>
</dbReference>
<evidence type="ECO:0000256" key="1">
    <source>
        <dbReference type="ARBA" id="ARBA00007150"/>
    </source>
</evidence>
<feature type="binding site" evidence="7">
    <location>
        <position position="141"/>
    </location>
    <ligand>
        <name>a 1,2-diacyl-sn-glycero-3-phospho-(1'-sn-glycerol)</name>
        <dbReference type="ChEBI" id="CHEBI:64716"/>
    </ligand>
</feature>
<feature type="transmembrane region" description="Helical" evidence="7">
    <location>
        <begin position="125"/>
        <end position="143"/>
    </location>
</feature>
<dbReference type="Proteomes" id="UP000319040">
    <property type="component" value="Unassembled WGS sequence"/>
</dbReference>
<comment type="subcellular location">
    <subcellularLocation>
        <location evidence="7">Cell membrane</location>
        <topology evidence="7">Multi-pass membrane protein</topology>
    </subcellularLocation>
</comment>
<evidence type="ECO:0000256" key="5">
    <source>
        <dbReference type="ARBA" id="ARBA00022989"/>
    </source>
</evidence>
<feature type="transmembrane region" description="Helical" evidence="7">
    <location>
        <begin position="246"/>
        <end position="266"/>
    </location>
</feature>
<dbReference type="OrthoDB" id="871140at2"/>
<keyword evidence="5 7" id="KW-1133">Transmembrane helix</keyword>
<dbReference type="InterPro" id="IPR001640">
    <property type="entry name" value="Lgt"/>
</dbReference>
<keyword evidence="6 7" id="KW-0472">Membrane</keyword>
<dbReference type="RefSeq" id="WP_142533929.1">
    <property type="nucleotide sequence ID" value="NZ_FXTB01000007.1"/>
</dbReference>
<keyword evidence="4 7" id="KW-0812">Transmembrane</keyword>
<protein>
    <recommendedName>
        <fullName evidence="7">Phosphatidylglycerol--prolipoprotein diacylglyceryl transferase</fullName>
        <ecNumber evidence="7">2.5.1.145</ecNumber>
    </recommendedName>
</protein>
<reference evidence="8 9" key="1">
    <citation type="submission" date="2017-05" db="EMBL/GenBank/DDBJ databases">
        <authorList>
            <person name="Varghese N."/>
            <person name="Submissions S."/>
        </authorList>
    </citation>
    <scope>NUCLEOTIDE SEQUENCE [LARGE SCALE GENOMIC DNA]</scope>
    <source>
        <strain evidence="8 9">DSM 27040</strain>
    </source>
</reference>
<keyword evidence="2 7" id="KW-1003">Cell membrane</keyword>
<feature type="transmembrane region" description="Helical" evidence="7">
    <location>
        <begin position="20"/>
        <end position="37"/>
    </location>
</feature>
<name>A0A521E0D7_SACCC</name>
<comment type="pathway">
    <text evidence="7">Protein modification; lipoprotein biosynthesis (diacylglyceryl transfer).</text>
</comment>
<comment type="catalytic activity">
    <reaction evidence="7">
        <text>L-cysteinyl-[prolipoprotein] + a 1,2-diacyl-sn-glycero-3-phospho-(1'-sn-glycerol) = an S-1,2-diacyl-sn-glyceryl-L-cysteinyl-[prolipoprotein] + sn-glycerol 1-phosphate + H(+)</text>
        <dbReference type="Rhea" id="RHEA:56712"/>
        <dbReference type="Rhea" id="RHEA-COMP:14679"/>
        <dbReference type="Rhea" id="RHEA-COMP:14680"/>
        <dbReference type="ChEBI" id="CHEBI:15378"/>
        <dbReference type="ChEBI" id="CHEBI:29950"/>
        <dbReference type="ChEBI" id="CHEBI:57685"/>
        <dbReference type="ChEBI" id="CHEBI:64716"/>
        <dbReference type="ChEBI" id="CHEBI:140658"/>
        <dbReference type="EC" id="2.5.1.145"/>
    </reaction>
</comment>
<dbReference type="EC" id="2.5.1.145" evidence="7"/>
<dbReference type="EMBL" id="FXTB01000007">
    <property type="protein sequence ID" value="SMO76781.1"/>
    <property type="molecule type" value="Genomic_DNA"/>
</dbReference>
<evidence type="ECO:0000256" key="3">
    <source>
        <dbReference type="ARBA" id="ARBA00022679"/>
    </source>
</evidence>
<comment type="similarity">
    <text evidence="1 7">Belongs to the Lgt family.</text>
</comment>
<dbReference type="UniPathway" id="UPA00664"/>
<keyword evidence="3 7" id="KW-0808">Transferase</keyword>
<organism evidence="8 9">
    <name type="scientific">Saccharicrinis carchari</name>
    <dbReference type="NCBI Taxonomy" id="1168039"/>
    <lineage>
        <taxon>Bacteria</taxon>
        <taxon>Pseudomonadati</taxon>
        <taxon>Bacteroidota</taxon>
        <taxon>Bacteroidia</taxon>
        <taxon>Marinilabiliales</taxon>
        <taxon>Marinilabiliaceae</taxon>
        <taxon>Saccharicrinis</taxon>
    </lineage>
</organism>
<feature type="transmembrane region" description="Helical" evidence="7">
    <location>
        <begin position="214"/>
        <end position="234"/>
    </location>
</feature>
<keyword evidence="8" id="KW-0449">Lipoprotein</keyword>
<feature type="transmembrane region" description="Helical" evidence="7">
    <location>
        <begin position="187"/>
        <end position="205"/>
    </location>
</feature>
<dbReference type="HAMAP" id="MF_01147">
    <property type="entry name" value="Lgt"/>
    <property type="match status" value="1"/>
</dbReference>
<dbReference type="GO" id="GO:0008961">
    <property type="term" value="F:phosphatidylglycerol-prolipoprotein diacylglyceryl transferase activity"/>
    <property type="evidence" value="ECO:0007669"/>
    <property type="project" value="UniProtKB-UniRule"/>
</dbReference>
<dbReference type="GO" id="GO:0005886">
    <property type="term" value="C:plasma membrane"/>
    <property type="evidence" value="ECO:0007669"/>
    <property type="project" value="UniProtKB-SubCell"/>
</dbReference>
<accession>A0A521E0D7</accession>
<keyword evidence="9" id="KW-1185">Reference proteome</keyword>
<dbReference type="Pfam" id="PF01790">
    <property type="entry name" value="LGT"/>
    <property type="match status" value="1"/>
</dbReference>
<proteinExistence type="inferred from homology"/>